<evidence type="ECO:0000313" key="2">
    <source>
        <dbReference type="EMBL" id="KAJ3184585.1"/>
    </source>
</evidence>
<gene>
    <name evidence="2" type="ORF">HDU87_003986</name>
</gene>
<comment type="caution">
    <text evidence="2">The sequence shown here is derived from an EMBL/GenBank/DDBJ whole genome shotgun (WGS) entry which is preliminary data.</text>
</comment>
<dbReference type="GO" id="GO:0007031">
    <property type="term" value="P:peroxisome organization"/>
    <property type="evidence" value="ECO:0007669"/>
    <property type="project" value="InterPro"/>
</dbReference>
<reference evidence="2" key="1">
    <citation type="submission" date="2020-05" db="EMBL/GenBank/DDBJ databases">
        <title>Phylogenomic resolution of chytrid fungi.</title>
        <authorList>
            <person name="Stajich J.E."/>
            <person name="Amses K."/>
            <person name="Simmons R."/>
            <person name="Seto K."/>
            <person name="Myers J."/>
            <person name="Bonds A."/>
            <person name="Quandt C.A."/>
            <person name="Barry K."/>
            <person name="Liu P."/>
            <person name="Grigoriev I."/>
            <person name="Longcore J.E."/>
            <person name="James T.Y."/>
        </authorList>
    </citation>
    <scope>NUCLEOTIDE SEQUENCE</scope>
    <source>
        <strain evidence="2">JEL0379</strain>
    </source>
</reference>
<organism evidence="2 3">
    <name type="scientific">Geranomyces variabilis</name>
    <dbReference type="NCBI Taxonomy" id="109894"/>
    <lineage>
        <taxon>Eukaryota</taxon>
        <taxon>Fungi</taxon>
        <taxon>Fungi incertae sedis</taxon>
        <taxon>Chytridiomycota</taxon>
        <taxon>Chytridiomycota incertae sedis</taxon>
        <taxon>Chytridiomycetes</taxon>
        <taxon>Spizellomycetales</taxon>
        <taxon>Powellomycetaceae</taxon>
        <taxon>Geranomyces</taxon>
    </lineage>
</organism>
<feature type="compositionally biased region" description="Low complexity" evidence="1">
    <location>
        <begin position="62"/>
        <end position="73"/>
    </location>
</feature>
<evidence type="ECO:0008006" key="4">
    <source>
        <dbReference type="Google" id="ProtNLM"/>
    </source>
</evidence>
<keyword evidence="3" id="KW-1185">Reference proteome</keyword>
<dbReference type="InterPro" id="IPR037485">
    <property type="entry name" value="PEX22"/>
</dbReference>
<name>A0AAD5TQY8_9FUNG</name>
<proteinExistence type="predicted"/>
<dbReference type="PANTHER" id="PTHR34126">
    <property type="entry name" value="PEROXISOME BIOGENESIS PROTEIN 22"/>
    <property type="match status" value="1"/>
</dbReference>
<dbReference type="PANTHER" id="PTHR34126:SF1">
    <property type="entry name" value="PEROXISOME BIOGENESIS PROTEIN 22"/>
    <property type="match status" value="1"/>
</dbReference>
<feature type="compositionally biased region" description="Low complexity" evidence="1">
    <location>
        <begin position="322"/>
        <end position="347"/>
    </location>
</feature>
<sequence>MSSAASSLLLPPRASRRHRASTALAPYLASRHHRWAAATLAVAALASVLGTTAYYYYLHSSSSSSSSSSSTSTPPAPTPGPTTLPNQQHQPPQTSINESTAAPGLANTVVAAARSLFSGSSVVVTISMKNIIVWNPSPDPATPNHAFRESALPYLQSLVKSQNPRIQIHLITVVSSDEEEAQIRELLKASGLYADGLDERRVLFCGTEEGKAHLVRHIEPAVHVDQNDEVIERLAPYVKRLVRVRRTVIGSPRLGGVGAAPAAARTASAPGSTTTVAASSARASHESLQLQHHDVLHAHPHPVHHNPLLSHHLHHHPPTPSPLATSRRSSSAAGGPPSSNASSASLARTPTLTKLDGIPNDPTSSETLYRPATPSPPNSSNIIIPAQQSSPPHPSPLALHARHPSSSSAKDVLLTAGEAGGGLQTHAEGDSPAQRLARRFPNVEFVECFAQARIETPYTRA</sequence>
<feature type="region of interest" description="Disordered" evidence="1">
    <location>
        <begin position="253"/>
        <end position="409"/>
    </location>
</feature>
<accession>A0AAD5TQY8</accession>
<dbReference type="AlphaFoldDB" id="A0AAD5TQY8"/>
<feature type="region of interest" description="Disordered" evidence="1">
    <location>
        <begin position="62"/>
        <end position="99"/>
    </location>
</feature>
<evidence type="ECO:0000313" key="3">
    <source>
        <dbReference type="Proteomes" id="UP001212152"/>
    </source>
</evidence>
<feature type="compositionally biased region" description="Low complexity" evidence="1">
    <location>
        <begin position="378"/>
        <end position="390"/>
    </location>
</feature>
<evidence type="ECO:0000256" key="1">
    <source>
        <dbReference type="SAM" id="MobiDB-lite"/>
    </source>
</evidence>
<dbReference type="Proteomes" id="UP001212152">
    <property type="component" value="Unassembled WGS sequence"/>
</dbReference>
<dbReference type="Pfam" id="PF22978">
    <property type="entry name" value="HAD_Pex22"/>
    <property type="match status" value="1"/>
</dbReference>
<protein>
    <recommendedName>
        <fullName evidence="4">Peroxisome assembly protein 22</fullName>
    </recommendedName>
</protein>
<feature type="compositionally biased region" description="Low complexity" evidence="1">
    <location>
        <begin position="259"/>
        <end position="282"/>
    </location>
</feature>
<feature type="compositionally biased region" description="Polar residues" evidence="1">
    <location>
        <begin position="84"/>
        <end position="99"/>
    </location>
</feature>
<dbReference type="EMBL" id="JADGJQ010000003">
    <property type="protein sequence ID" value="KAJ3184585.1"/>
    <property type="molecule type" value="Genomic_DNA"/>
</dbReference>